<keyword evidence="3" id="KW-1185">Reference proteome</keyword>
<evidence type="ECO:0000313" key="2">
    <source>
        <dbReference type="EMBL" id="EPC09007.1"/>
    </source>
</evidence>
<evidence type="ECO:0000313" key="3">
    <source>
        <dbReference type="Proteomes" id="UP000003233"/>
    </source>
</evidence>
<feature type="transmembrane region" description="Helical" evidence="1">
    <location>
        <begin position="33"/>
        <end position="53"/>
    </location>
</feature>
<evidence type="ECO:0000256" key="1">
    <source>
        <dbReference type="SAM" id="Phobius"/>
    </source>
</evidence>
<comment type="caution">
    <text evidence="2">The sequence shown here is derived from an EMBL/GenBank/DDBJ whole genome shotgun (WGS) entry which is preliminary data.</text>
</comment>
<feature type="transmembrane region" description="Helical" evidence="1">
    <location>
        <begin position="7"/>
        <end position="27"/>
    </location>
</feature>
<organism evidence="2 3">
    <name type="scientific">Fusobacterium ulcerans 12-1B</name>
    <dbReference type="NCBI Taxonomy" id="457404"/>
    <lineage>
        <taxon>Bacteria</taxon>
        <taxon>Fusobacteriati</taxon>
        <taxon>Fusobacteriota</taxon>
        <taxon>Fusobacteriia</taxon>
        <taxon>Fusobacteriales</taxon>
        <taxon>Fusobacteriaceae</taxon>
        <taxon>Fusobacterium</taxon>
    </lineage>
</organism>
<keyword evidence="1" id="KW-1133">Transmembrane helix</keyword>
<dbReference type="Proteomes" id="UP000003233">
    <property type="component" value="Unassembled WGS sequence"/>
</dbReference>
<keyword evidence="1" id="KW-0812">Transmembrane</keyword>
<gene>
    <name evidence="2" type="ORF">HMPREF0402_04272</name>
</gene>
<feature type="transmembrane region" description="Helical" evidence="1">
    <location>
        <begin position="90"/>
        <end position="107"/>
    </location>
</feature>
<dbReference type="AlphaFoldDB" id="S2KY11"/>
<feature type="transmembrane region" description="Helical" evidence="1">
    <location>
        <begin position="65"/>
        <end position="84"/>
    </location>
</feature>
<feature type="transmembrane region" description="Helical" evidence="1">
    <location>
        <begin position="178"/>
        <end position="202"/>
    </location>
</feature>
<feature type="transmembrane region" description="Helical" evidence="1">
    <location>
        <begin position="139"/>
        <end position="157"/>
    </location>
</feature>
<name>S2KY11_9FUSO</name>
<dbReference type="PATRIC" id="fig|457404.5.peg.3214"/>
<accession>S2KY11</accession>
<dbReference type="EMBL" id="AGWJ02000030">
    <property type="protein sequence ID" value="EPC09007.1"/>
    <property type="molecule type" value="Genomic_DNA"/>
</dbReference>
<protein>
    <submittedName>
        <fullName evidence="2">Uncharacterized protein</fullName>
    </submittedName>
</protein>
<dbReference type="HOGENOM" id="CLU_1347281_0_0_0"/>
<sequence length="203" mass="24470">MADKKKFLLIDLFFIILMAICIYYDHLPNKLKVNFLIVNLISSYGVILLPPIIYLKKLKIKKEKFFIFFIIFQLFYFYVFIVFAFSDFKIEVLMCTLLLFMFIAFFPTKKALKIALSILGHIFFIGIFFQVMFALIDNIFYSSIFTIIFIIIIFIFIKANVKDEIERNDLLKFNEATYLYYLHGLMYYIIYHYIHVTVFQLFY</sequence>
<proteinExistence type="predicted"/>
<feature type="transmembrane region" description="Helical" evidence="1">
    <location>
        <begin position="114"/>
        <end position="133"/>
    </location>
</feature>
<keyword evidence="1" id="KW-0472">Membrane</keyword>
<reference evidence="2 3" key="1">
    <citation type="submission" date="2012-07" db="EMBL/GenBank/DDBJ databases">
        <title>The Genome Sequence of Fusobacterium ulcerans 12_1B.</title>
        <authorList>
            <consortium name="The Broad Institute Genome Sequencing Platform"/>
            <person name="Earl A."/>
            <person name="Ward D."/>
            <person name="Feldgarden M."/>
            <person name="Gevers D."/>
            <person name="Strauss J."/>
            <person name="Ambrose C.E."/>
            <person name="Allen-Vercoe E."/>
            <person name="Walker B."/>
            <person name="Young S.K."/>
            <person name="Zeng Q."/>
            <person name="Gargeya S."/>
            <person name="Fitzgerald M."/>
            <person name="Haas B."/>
            <person name="Abouelleil A."/>
            <person name="Alvarado L."/>
            <person name="Arachchi H.M."/>
            <person name="Berlin A.M."/>
            <person name="Chapman S.B."/>
            <person name="Goldberg J."/>
            <person name="Griggs A."/>
            <person name="Gujja S."/>
            <person name="Hansen M."/>
            <person name="Howarth C."/>
            <person name="Imamovic A."/>
            <person name="Larimer J."/>
            <person name="McCowen C."/>
            <person name="Montmayeur A."/>
            <person name="Murphy C."/>
            <person name="Neiman D."/>
            <person name="Pearson M."/>
            <person name="Priest M."/>
            <person name="Roberts A."/>
            <person name="Saif S."/>
            <person name="Shea T."/>
            <person name="Sisk P."/>
            <person name="Sykes S."/>
            <person name="Wortman J."/>
            <person name="Nusbaum C."/>
            <person name="Birren B."/>
        </authorList>
    </citation>
    <scope>NUCLEOTIDE SEQUENCE [LARGE SCALE GENOMIC DNA]</scope>
    <source>
        <strain evidence="2 3">12_1B</strain>
    </source>
</reference>